<feature type="transmembrane region" description="Helical" evidence="1">
    <location>
        <begin position="12"/>
        <end position="33"/>
    </location>
</feature>
<keyword evidence="1" id="KW-1133">Transmembrane helix</keyword>
<proteinExistence type="predicted"/>
<name>A0A5B8R9Y5_9ZZZZ</name>
<dbReference type="AlphaFoldDB" id="A0A5B8R9Y5"/>
<evidence type="ECO:0000313" key="2">
    <source>
        <dbReference type="EMBL" id="QEA06009.1"/>
    </source>
</evidence>
<keyword evidence="1" id="KW-0812">Transmembrane</keyword>
<sequence length="210" mass="22985">MNATETRRSGSRWPIIVLAVMFFGPAILAWVMVINGWQPGATTNNGVLVDPPVSQGHEGWRMANGRAMPAKWFEGYWTLLVPVDGDCGAECRAMLDELRRARVALNRDADRVRVLLLQPRDAAPLPARQAFGGLVRASAPRERVTALLDDVPGGGDAGRGVFIVDYLGFRMMGYPVPLDGSGLLDDMERLLKAAEERIEDHLQHSKPDAG</sequence>
<evidence type="ECO:0008006" key="3">
    <source>
        <dbReference type="Google" id="ProtNLM"/>
    </source>
</evidence>
<gene>
    <name evidence="2" type="ORF">KBTEX_02338</name>
</gene>
<accession>A0A5B8R9Y5</accession>
<reference evidence="2" key="1">
    <citation type="submission" date="2019-06" db="EMBL/GenBank/DDBJ databases">
        <authorList>
            <person name="Murdoch R.W."/>
            <person name="Fathepure B."/>
        </authorList>
    </citation>
    <scope>NUCLEOTIDE SEQUENCE</scope>
</reference>
<dbReference type="EMBL" id="MN079121">
    <property type="protein sequence ID" value="QEA06009.1"/>
    <property type="molecule type" value="Genomic_DNA"/>
</dbReference>
<keyword evidence="1" id="KW-0472">Membrane</keyword>
<protein>
    <recommendedName>
        <fullName evidence="3">Transmembrane protein</fullName>
    </recommendedName>
</protein>
<organism evidence="2">
    <name type="scientific">uncultured organism</name>
    <dbReference type="NCBI Taxonomy" id="155900"/>
    <lineage>
        <taxon>unclassified sequences</taxon>
        <taxon>environmental samples</taxon>
    </lineage>
</organism>
<evidence type="ECO:0000256" key="1">
    <source>
        <dbReference type="SAM" id="Phobius"/>
    </source>
</evidence>